<name>A0A1M5IB97_9FLAO</name>
<sequence length="470" mass="55066">MLVKYDRSLYMIRFLLGLSLVSILSCTGRSGDCPTVFFGGEIVNPTSDYVVLYRNDSYIDSVQLDDNNRFAFKLGGIEEGLYHFDHSPEQQYLYLQEGDSILIRLNTMEFDESLVFSGRGSDINNFLVEMFLANERDEHLVYSYYKLPPEDFARKLDSIKNIKINMLQDLTADNTLSDKVVEMAEASIHYTDFLHKETYPFYHKKKTGNEVFEQLSDSFYDYRATLDLNNRELAYFRPYFDFLKYHFGNLSYMTCQVGCGTNEKPAMGRLHFNKHKLKLVDSLVKEQELRDILFRNIAMDYLLKEHNASQECQIFIDKFRKLSSNEDHKAEINHLYEGIQNLQPEKELPNLQIVNIDNERVSLKDISKNKKTVFYFWTASQKGHFKNITKRVAKLQEEYPDHHFVGINVKTSHTQWMNMLEEYNLDKSKQFHGDDFREVQTALILDDLYKCVIAEDTVVVDAFTNLYAAF</sequence>
<dbReference type="EMBL" id="FQWL01000001">
    <property type="protein sequence ID" value="SHG25532.1"/>
    <property type="molecule type" value="Genomic_DNA"/>
</dbReference>
<dbReference type="InterPro" id="IPR036249">
    <property type="entry name" value="Thioredoxin-like_sf"/>
</dbReference>
<keyword evidence="3" id="KW-1185">Reference proteome</keyword>
<evidence type="ECO:0000313" key="2">
    <source>
        <dbReference type="EMBL" id="SHG25532.1"/>
    </source>
</evidence>
<accession>A0A1M5IB97</accession>
<dbReference type="STRING" id="570519.SAMN04488116_0589"/>
<dbReference type="Proteomes" id="UP000184532">
    <property type="component" value="Unassembled WGS sequence"/>
</dbReference>
<protein>
    <submittedName>
        <fullName evidence="2">AhpC/TSA family protein</fullName>
    </submittedName>
</protein>
<feature type="domain" description="Thioredoxin" evidence="1">
    <location>
        <begin position="342"/>
        <end position="470"/>
    </location>
</feature>
<dbReference type="Gene3D" id="3.40.30.10">
    <property type="entry name" value="Glutaredoxin"/>
    <property type="match status" value="1"/>
</dbReference>
<dbReference type="AlphaFoldDB" id="A0A1M5IB97"/>
<dbReference type="PROSITE" id="PS51257">
    <property type="entry name" value="PROKAR_LIPOPROTEIN"/>
    <property type="match status" value="1"/>
</dbReference>
<reference evidence="3" key="1">
    <citation type="submission" date="2016-11" db="EMBL/GenBank/DDBJ databases">
        <authorList>
            <person name="Varghese N."/>
            <person name="Submissions S."/>
        </authorList>
    </citation>
    <scope>NUCLEOTIDE SEQUENCE [LARGE SCALE GENOMIC DNA]</scope>
    <source>
        <strain evidence="3">DSM 22638</strain>
    </source>
</reference>
<dbReference type="PROSITE" id="PS51352">
    <property type="entry name" value="THIOREDOXIN_2"/>
    <property type="match status" value="1"/>
</dbReference>
<dbReference type="SUPFAM" id="SSF52833">
    <property type="entry name" value="Thioredoxin-like"/>
    <property type="match status" value="1"/>
</dbReference>
<evidence type="ECO:0000313" key="3">
    <source>
        <dbReference type="Proteomes" id="UP000184532"/>
    </source>
</evidence>
<organism evidence="2 3">
    <name type="scientific">Flagellimonas flava</name>
    <dbReference type="NCBI Taxonomy" id="570519"/>
    <lineage>
        <taxon>Bacteria</taxon>
        <taxon>Pseudomonadati</taxon>
        <taxon>Bacteroidota</taxon>
        <taxon>Flavobacteriia</taxon>
        <taxon>Flavobacteriales</taxon>
        <taxon>Flavobacteriaceae</taxon>
        <taxon>Flagellimonas</taxon>
    </lineage>
</organism>
<evidence type="ECO:0000259" key="1">
    <source>
        <dbReference type="PROSITE" id="PS51352"/>
    </source>
</evidence>
<proteinExistence type="predicted"/>
<gene>
    <name evidence="2" type="ORF">SAMN04488116_0589</name>
</gene>
<dbReference type="InterPro" id="IPR013766">
    <property type="entry name" value="Thioredoxin_domain"/>
</dbReference>